<dbReference type="Pfam" id="PF03551">
    <property type="entry name" value="PadR"/>
    <property type="match status" value="1"/>
</dbReference>
<dbReference type="PATRIC" id="fig|861299.3.peg.4787"/>
<sequence>MTPPTGNLLQGTLDLLVLKTLSWGPRHGYGVARWLEDTTDDALHVEEGSLYPALYRLERRGWIAAEWGTSELGKRIKVYALTPAGRAQLRREVAAWADFTAAVAKVLGTA</sequence>
<protein>
    <submittedName>
        <fullName evidence="2">Transcriptional regulator, PadR-family</fullName>
    </submittedName>
</protein>
<dbReference type="Proteomes" id="UP000019151">
    <property type="component" value="Plasmid 1"/>
</dbReference>
<dbReference type="PANTHER" id="PTHR33169:SF14">
    <property type="entry name" value="TRANSCRIPTIONAL REGULATOR RV3488"/>
    <property type="match status" value="1"/>
</dbReference>
<name>W0RNF4_9BACT</name>
<dbReference type="OrthoDB" id="122286at2"/>
<proteinExistence type="predicted"/>
<dbReference type="RefSeq" id="WP_025413621.1">
    <property type="nucleotide sequence ID" value="NZ_CP007129.1"/>
</dbReference>
<dbReference type="Gene3D" id="1.10.10.10">
    <property type="entry name" value="Winged helix-like DNA-binding domain superfamily/Winged helix DNA-binding domain"/>
    <property type="match status" value="1"/>
</dbReference>
<evidence type="ECO:0000313" key="3">
    <source>
        <dbReference type="Proteomes" id="UP000019151"/>
    </source>
</evidence>
<dbReference type="InterPro" id="IPR017799">
    <property type="entry name" value="Tscrpt_reg_PadR_acidobac-type"/>
</dbReference>
<evidence type="ECO:0000259" key="1">
    <source>
        <dbReference type="Pfam" id="PF03551"/>
    </source>
</evidence>
<organism evidence="2 3">
    <name type="scientific">Gemmatirosa kalamazoonensis</name>
    <dbReference type="NCBI Taxonomy" id="861299"/>
    <lineage>
        <taxon>Bacteria</taxon>
        <taxon>Pseudomonadati</taxon>
        <taxon>Gemmatimonadota</taxon>
        <taxon>Gemmatimonadia</taxon>
        <taxon>Gemmatimonadales</taxon>
        <taxon>Gemmatimonadaceae</taxon>
        <taxon>Gemmatirosa</taxon>
    </lineage>
</organism>
<dbReference type="NCBIfam" id="TIGR03433">
    <property type="entry name" value="padR_acidobact"/>
    <property type="match status" value="1"/>
</dbReference>
<dbReference type="InterPro" id="IPR036388">
    <property type="entry name" value="WH-like_DNA-bd_sf"/>
</dbReference>
<keyword evidence="3" id="KW-1185">Reference proteome</keyword>
<dbReference type="InParanoid" id="W0RNF4"/>
<dbReference type="InterPro" id="IPR005149">
    <property type="entry name" value="Tscrpt_reg_PadR_N"/>
</dbReference>
<geneLocation type="plasmid" evidence="2 3">
    <name>1</name>
</geneLocation>
<feature type="domain" description="Transcription regulator PadR N-terminal" evidence="1">
    <location>
        <begin position="17"/>
        <end position="90"/>
    </location>
</feature>
<dbReference type="AlphaFoldDB" id="W0RNF4"/>
<dbReference type="EMBL" id="CP007129">
    <property type="protein sequence ID" value="AHG92271.1"/>
    <property type="molecule type" value="Genomic_DNA"/>
</dbReference>
<keyword evidence="2" id="KW-0614">Plasmid</keyword>
<gene>
    <name evidence="2" type="ORF">J421_4736</name>
</gene>
<dbReference type="InterPro" id="IPR036390">
    <property type="entry name" value="WH_DNA-bd_sf"/>
</dbReference>
<dbReference type="PANTHER" id="PTHR33169">
    <property type="entry name" value="PADR-FAMILY TRANSCRIPTIONAL REGULATOR"/>
    <property type="match status" value="1"/>
</dbReference>
<dbReference type="HOGENOM" id="CLU_063440_3_3_0"/>
<dbReference type="KEGG" id="gba:J421_4736"/>
<dbReference type="SUPFAM" id="SSF46785">
    <property type="entry name" value="Winged helix' DNA-binding domain"/>
    <property type="match status" value="1"/>
</dbReference>
<accession>W0RNF4</accession>
<evidence type="ECO:0000313" key="2">
    <source>
        <dbReference type="EMBL" id="AHG92271.1"/>
    </source>
</evidence>
<dbReference type="InterPro" id="IPR052509">
    <property type="entry name" value="Metal_resp_DNA-bind_regulator"/>
</dbReference>
<reference evidence="2 3" key="1">
    <citation type="journal article" date="2014" name="Genome Announc.">
        <title>Genome Sequence and Methylome of Soil Bacterium Gemmatirosa kalamazoonensis KBS708T, a Member of the Rarely Cultivated Gemmatimonadetes Phylum.</title>
        <authorList>
            <person name="Debruyn J.M."/>
            <person name="Radosevich M."/>
            <person name="Wommack K.E."/>
            <person name="Polson S.W."/>
            <person name="Hauser L.J."/>
            <person name="Fawaz M.N."/>
            <person name="Korlach J."/>
            <person name="Tsai Y.C."/>
        </authorList>
    </citation>
    <scope>NUCLEOTIDE SEQUENCE [LARGE SCALE GENOMIC DNA]</scope>
    <source>
        <strain evidence="2 3">KBS708</strain>
        <plasmid evidence="3">Plasmid 1</plasmid>
    </source>
</reference>